<dbReference type="EMBL" id="QYUM01000003">
    <property type="protein sequence ID" value="RJF90831.1"/>
    <property type="molecule type" value="Genomic_DNA"/>
</dbReference>
<accession>A0A418WLA4</accession>
<dbReference type="PANTHER" id="PTHR11328">
    <property type="entry name" value="MAJOR FACILITATOR SUPERFAMILY DOMAIN-CONTAINING PROTEIN"/>
    <property type="match status" value="1"/>
</dbReference>
<dbReference type="AlphaFoldDB" id="A0A418WLA4"/>
<proteinExistence type="inferred from homology"/>
<dbReference type="GO" id="GO:0005886">
    <property type="term" value="C:plasma membrane"/>
    <property type="evidence" value="ECO:0007669"/>
    <property type="project" value="TreeGrafter"/>
</dbReference>
<gene>
    <name evidence="3" type="ORF">D3876_11615</name>
</gene>
<keyword evidence="2" id="KW-1133">Transmembrane helix</keyword>
<feature type="transmembrane region" description="Helical" evidence="2">
    <location>
        <begin position="77"/>
        <end position="99"/>
    </location>
</feature>
<feature type="transmembrane region" description="Helical" evidence="2">
    <location>
        <begin position="320"/>
        <end position="342"/>
    </location>
</feature>
<dbReference type="GO" id="GO:0008643">
    <property type="term" value="P:carbohydrate transport"/>
    <property type="evidence" value="ECO:0007669"/>
    <property type="project" value="InterPro"/>
</dbReference>
<dbReference type="Proteomes" id="UP000286100">
    <property type="component" value="Unassembled WGS sequence"/>
</dbReference>
<evidence type="ECO:0000313" key="3">
    <source>
        <dbReference type="EMBL" id="RJF90831.1"/>
    </source>
</evidence>
<evidence type="ECO:0000256" key="1">
    <source>
        <dbReference type="ARBA" id="ARBA00009617"/>
    </source>
</evidence>
<sequence>MITRRQELSYAAGDVGFNLIWQSIELYLLFFYIETAGLPLAVAAGIFLLGAMVDWLADPVIGTLADRFAGRYPLRVWVLLSGPFAGVALALAFSVPPLAPGPLAIYAAATHVLLRFAYSCGNIPYAALTARMTDDPFAHARLTGVRMQGAAIGGLLAALVYALESAWSESGTHQFFMGALVLGMLAQPCFYMTWAGVREQIVTGRPQSPLSIAGEFRTYLTMVSRSAELRRVLATILAAGLSTTVTFKSILFLFDRDMQQGAWGYWAALLPSIALLTTAPVWVALSRRLGRARSLAIAAAIHCAALLLIAVMPARDMGSVTLLLAIAITASCGMSVMFWALVPAAIQDLEADPGSEPCAARAYALSTTTRKLGQALAPQLIALSLAVTRSDDAAKGGGSVIPALVAGAAVCLVMMLLYRPGRMRSDRGNGPPAAA</sequence>
<dbReference type="RefSeq" id="WP_119762348.1">
    <property type="nucleotide sequence ID" value="NZ_QYUM01000003.1"/>
</dbReference>
<feature type="transmembrane region" description="Helical" evidence="2">
    <location>
        <begin position="295"/>
        <end position="314"/>
    </location>
</feature>
<dbReference type="OrthoDB" id="9764596at2"/>
<comment type="similarity">
    <text evidence="1">Belongs to the sodium:galactoside symporter (TC 2.A.2) family.</text>
</comment>
<evidence type="ECO:0000313" key="4">
    <source>
        <dbReference type="Proteomes" id="UP000286100"/>
    </source>
</evidence>
<name>A0A418WLA4_9SPHN</name>
<feature type="transmembrane region" description="Helical" evidence="2">
    <location>
        <begin position="175"/>
        <end position="197"/>
    </location>
</feature>
<reference evidence="3 4" key="1">
    <citation type="submission" date="2018-09" db="EMBL/GenBank/DDBJ databases">
        <authorList>
            <person name="Zhu H."/>
        </authorList>
    </citation>
    <scope>NUCLEOTIDE SEQUENCE [LARGE SCALE GENOMIC DNA]</scope>
    <source>
        <strain evidence="3 4">K2R01-6</strain>
    </source>
</reference>
<protein>
    <submittedName>
        <fullName evidence="3">MFS transporter</fullName>
    </submittedName>
</protein>
<keyword evidence="2" id="KW-0812">Transmembrane</keyword>
<feature type="transmembrane region" description="Helical" evidence="2">
    <location>
        <begin position="400"/>
        <end position="418"/>
    </location>
</feature>
<evidence type="ECO:0000256" key="2">
    <source>
        <dbReference type="SAM" id="Phobius"/>
    </source>
</evidence>
<dbReference type="PANTHER" id="PTHR11328:SF24">
    <property type="entry name" value="MAJOR FACILITATOR SUPERFAMILY (MFS) PROFILE DOMAIN-CONTAINING PROTEIN"/>
    <property type="match status" value="1"/>
</dbReference>
<dbReference type="Pfam" id="PF13347">
    <property type="entry name" value="MFS_2"/>
    <property type="match status" value="1"/>
</dbReference>
<feature type="transmembrane region" description="Helical" evidence="2">
    <location>
        <begin position="105"/>
        <end position="125"/>
    </location>
</feature>
<keyword evidence="4" id="KW-1185">Reference proteome</keyword>
<dbReference type="SUPFAM" id="SSF103473">
    <property type="entry name" value="MFS general substrate transporter"/>
    <property type="match status" value="1"/>
</dbReference>
<dbReference type="GO" id="GO:0015293">
    <property type="term" value="F:symporter activity"/>
    <property type="evidence" value="ECO:0007669"/>
    <property type="project" value="InterPro"/>
</dbReference>
<feature type="transmembrane region" description="Helical" evidence="2">
    <location>
        <begin position="38"/>
        <end position="57"/>
    </location>
</feature>
<feature type="transmembrane region" description="Helical" evidence="2">
    <location>
        <begin position="263"/>
        <end position="283"/>
    </location>
</feature>
<dbReference type="Gene3D" id="1.20.1250.20">
    <property type="entry name" value="MFS general substrate transporter like domains"/>
    <property type="match status" value="2"/>
</dbReference>
<feature type="transmembrane region" description="Helical" evidence="2">
    <location>
        <begin position="145"/>
        <end position="163"/>
    </location>
</feature>
<keyword evidence="2" id="KW-0472">Membrane</keyword>
<dbReference type="InterPro" id="IPR039672">
    <property type="entry name" value="MFS_2"/>
</dbReference>
<comment type="caution">
    <text evidence="3">The sequence shown here is derived from an EMBL/GenBank/DDBJ whole genome shotgun (WGS) entry which is preliminary data.</text>
</comment>
<feature type="transmembrane region" description="Helical" evidence="2">
    <location>
        <begin position="232"/>
        <end position="251"/>
    </location>
</feature>
<organism evidence="3 4">
    <name type="scientific">Sphingomonas cavernae</name>
    <dbReference type="NCBI Taxonomy" id="2320861"/>
    <lineage>
        <taxon>Bacteria</taxon>
        <taxon>Pseudomonadati</taxon>
        <taxon>Pseudomonadota</taxon>
        <taxon>Alphaproteobacteria</taxon>
        <taxon>Sphingomonadales</taxon>
        <taxon>Sphingomonadaceae</taxon>
        <taxon>Sphingomonas</taxon>
    </lineage>
</organism>
<dbReference type="InterPro" id="IPR036259">
    <property type="entry name" value="MFS_trans_sf"/>
</dbReference>